<gene>
    <name evidence="1" type="ORF">DB30_01589</name>
</gene>
<dbReference type="RefSeq" id="WP_052557952.1">
    <property type="nucleotide sequence ID" value="NZ_JMCC02000137.1"/>
</dbReference>
<reference evidence="1 2" key="1">
    <citation type="submission" date="2014-12" db="EMBL/GenBank/DDBJ databases">
        <title>Genome assembly of Enhygromyxa salina DSM 15201.</title>
        <authorList>
            <person name="Sharma G."/>
            <person name="Subramanian S."/>
        </authorList>
    </citation>
    <scope>NUCLEOTIDE SEQUENCE [LARGE SCALE GENOMIC DNA]</scope>
    <source>
        <strain evidence="1 2">DSM 15201</strain>
    </source>
</reference>
<dbReference type="Proteomes" id="UP000031599">
    <property type="component" value="Unassembled WGS sequence"/>
</dbReference>
<accession>A0A0C2CM50</accession>
<sequence>MRFNQHWAKFSISAVVAVTLACGPGEVSDLGSAPIHDLPAEAEAEGGVVGDPWHCGELGLKCVGGLGIGECIDGECQGRLIAECWSPEFAPTCDAFCGSFAESCAYLACDGATAWGWAGPALEADARCLGGDHDTVIPLTVTCDQPLSGLITTMMCCCI</sequence>
<organism evidence="1 2">
    <name type="scientific">Enhygromyxa salina</name>
    <dbReference type="NCBI Taxonomy" id="215803"/>
    <lineage>
        <taxon>Bacteria</taxon>
        <taxon>Pseudomonadati</taxon>
        <taxon>Myxococcota</taxon>
        <taxon>Polyangia</taxon>
        <taxon>Nannocystales</taxon>
        <taxon>Nannocystaceae</taxon>
        <taxon>Enhygromyxa</taxon>
    </lineage>
</organism>
<proteinExistence type="predicted"/>
<comment type="caution">
    <text evidence="1">The sequence shown here is derived from an EMBL/GenBank/DDBJ whole genome shotgun (WGS) entry which is preliminary data.</text>
</comment>
<protein>
    <submittedName>
        <fullName evidence="1">Uncharacterized protein</fullName>
    </submittedName>
</protein>
<dbReference type="PROSITE" id="PS51257">
    <property type="entry name" value="PROKAR_LIPOPROTEIN"/>
    <property type="match status" value="1"/>
</dbReference>
<evidence type="ECO:0000313" key="1">
    <source>
        <dbReference type="EMBL" id="KIG12321.1"/>
    </source>
</evidence>
<dbReference type="EMBL" id="JMCC02000137">
    <property type="protein sequence ID" value="KIG12321.1"/>
    <property type="molecule type" value="Genomic_DNA"/>
</dbReference>
<name>A0A0C2CM50_9BACT</name>
<dbReference type="AlphaFoldDB" id="A0A0C2CM50"/>
<evidence type="ECO:0000313" key="2">
    <source>
        <dbReference type="Proteomes" id="UP000031599"/>
    </source>
</evidence>